<sequence length="132" mass="14658">MKYLSLFKILATALLVTTSNIAKSDVLLECKNAQAIPLPLEISLNESNKSGTVKMQFSKQTKCEYIAQNWIYSPDEIRFEFHIDTDSCGRNLSPLLLAKLDRKSGKLILAQANGSGDVVDLDCSRSENANKF</sequence>
<keyword evidence="1" id="KW-0732">Signal</keyword>
<reference evidence="2" key="1">
    <citation type="submission" date="2020-02" db="EMBL/GenBank/DDBJ databases">
        <authorList>
            <person name="Chen W.-M."/>
        </authorList>
    </citation>
    <scope>NUCLEOTIDE SEQUENCE</scope>
    <source>
        <strain evidence="2">NBD-18</strain>
    </source>
</reference>
<gene>
    <name evidence="2" type="ORF">G3I67_13095</name>
</gene>
<organism evidence="2">
    <name type="scientific">Sheuella amnicola</name>
    <dbReference type="NCBI Taxonomy" id="2707330"/>
    <lineage>
        <taxon>Bacteria</taxon>
        <taxon>Pseudomonadati</taxon>
        <taxon>Pseudomonadota</taxon>
        <taxon>Betaproteobacteria</taxon>
        <taxon>Burkholderiales</taxon>
        <taxon>Alcaligenaceae</taxon>
        <taxon>Sheuella</taxon>
    </lineage>
</organism>
<comment type="caution">
    <text evidence="2">The sequence shown here is derived from an EMBL/GenBank/DDBJ whole genome shotgun (WGS) entry which is preliminary data.</text>
</comment>
<accession>A0A6B2RA65</accession>
<proteinExistence type="predicted"/>
<name>A0A6B2RA65_9BURK</name>
<evidence type="ECO:0000256" key="1">
    <source>
        <dbReference type="SAM" id="SignalP"/>
    </source>
</evidence>
<dbReference type="EMBL" id="JAAGRN010000010">
    <property type="protein sequence ID" value="NDY84165.1"/>
    <property type="molecule type" value="Genomic_DNA"/>
</dbReference>
<feature type="signal peptide" evidence="1">
    <location>
        <begin position="1"/>
        <end position="24"/>
    </location>
</feature>
<dbReference type="AlphaFoldDB" id="A0A6B2RA65"/>
<protein>
    <submittedName>
        <fullName evidence="2">Uncharacterized protein</fullName>
    </submittedName>
</protein>
<evidence type="ECO:0000313" key="2">
    <source>
        <dbReference type="EMBL" id="NDY84165.1"/>
    </source>
</evidence>
<dbReference type="RefSeq" id="WP_163655988.1">
    <property type="nucleotide sequence ID" value="NZ_JAAGRN010000010.1"/>
</dbReference>
<feature type="chain" id="PRO_5025372880" evidence="1">
    <location>
        <begin position="25"/>
        <end position="132"/>
    </location>
</feature>